<keyword evidence="6" id="KW-0175">Coiled coil</keyword>
<evidence type="ECO:0000313" key="10">
    <source>
        <dbReference type="Proteomes" id="UP000186806"/>
    </source>
</evidence>
<dbReference type="AlphaFoldDB" id="A0A1Q8T887"/>
<accession>A0A1Q8T887</accession>
<evidence type="ECO:0000256" key="4">
    <source>
        <dbReference type="ARBA" id="ARBA00022989"/>
    </source>
</evidence>
<evidence type="ECO:0000256" key="1">
    <source>
        <dbReference type="ARBA" id="ARBA00004651"/>
    </source>
</evidence>
<evidence type="ECO:0000313" key="9">
    <source>
        <dbReference type="EMBL" id="OLO09877.1"/>
    </source>
</evidence>
<evidence type="ECO:0000259" key="8">
    <source>
        <dbReference type="Pfam" id="PF02706"/>
    </source>
</evidence>
<dbReference type="PANTHER" id="PTHR32309:SF13">
    <property type="entry name" value="FERRIC ENTEROBACTIN TRANSPORT PROTEIN FEPE"/>
    <property type="match status" value="1"/>
</dbReference>
<dbReference type="PANTHER" id="PTHR32309">
    <property type="entry name" value="TYROSINE-PROTEIN KINASE"/>
    <property type="match status" value="1"/>
</dbReference>
<feature type="coiled-coil region" evidence="6">
    <location>
        <begin position="159"/>
        <end position="186"/>
    </location>
</feature>
<evidence type="ECO:0000256" key="2">
    <source>
        <dbReference type="ARBA" id="ARBA00022475"/>
    </source>
</evidence>
<dbReference type="GO" id="GO:0005886">
    <property type="term" value="C:plasma membrane"/>
    <property type="evidence" value="ECO:0007669"/>
    <property type="project" value="UniProtKB-SubCell"/>
</dbReference>
<feature type="transmembrane region" description="Helical" evidence="7">
    <location>
        <begin position="39"/>
        <end position="57"/>
    </location>
</feature>
<sequence length="269" mass="29824">MTQPPAQQNQSPTPERRYEHDDEISLVDLAIILIRRWKAMAVIFVVVVALAVVFALMQTARYQYTSLYSVAEYTTANGQRVGVESPASAVAKVQNLYIGQATRNLLEKHELAALPFNIDVTNPSNTLLIQLDSDAAEESQPLVSELHQRIIDRLQQDQAQLVESRRNSLERQLASAKQALESAQQSNSPSAAELIATYYSRISDIEGQLNELREGEITQHAVQSLSVKGSNKKLIVILGIVLGGMLAIMGAFVMHFIGMVRQSVRQRVD</sequence>
<keyword evidence="10" id="KW-1185">Reference proteome</keyword>
<name>A0A1Q8T887_9GAMM</name>
<protein>
    <submittedName>
        <fullName evidence="9">Lipopolysaccharide biosynthesis protein</fullName>
    </submittedName>
</protein>
<keyword evidence="5 7" id="KW-0472">Membrane</keyword>
<dbReference type="InterPro" id="IPR003856">
    <property type="entry name" value="LPS_length_determ_N"/>
</dbReference>
<evidence type="ECO:0000256" key="3">
    <source>
        <dbReference type="ARBA" id="ARBA00022692"/>
    </source>
</evidence>
<comment type="subcellular location">
    <subcellularLocation>
        <location evidence="1">Cell membrane</location>
        <topology evidence="1">Multi-pass membrane protein</topology>
    </subcellularLocation>
</comment>
<reference evidence="9 10" key="1">
    <citation type="submission" date="2016-12" db="EMBL/GenBank/DDBJ databases">
        <title>Draft genome sequences of strains Salinicola socius SMB35, Salinicola sp. MH3R3-1 and Chromohalobacter sp. SMB17 from the Verkhnekamsk potash mining region of Russia.</title>
        <authorList>
            <person name="Mavrodi D.V."/>
            <person name="Olsson B.E."/>
            <person name="Korsakova E.S."/>
            <person name="Pyankova A."/>
            <person name="Mavrodi O.V."/>
            <person name="Plotnikova E.G."/>
        </authorList>
    </citation>
    <scope>NUCLEOTIDE SEQUENCE [LARGE SCALE GENOMIC DNA]</scope>
    <source>
        <strain evidence="9 10">SMB17</strain>
    </source>
</reference>
<keyword evidence="2" id="KW-1003">Cell membrane</keyword>
<dbReference type="GO" id="GO:0004713">
    <property type="term" value="F:protein tyrosine kinase activity"/>
    <property type="evidence" value="ECO:0007669"/>
    <property type="project" value="TreeGrafter"/>
</dbReference>
<gene>
    <name evidence="9" type="ORF">BTW10_17695</name>
</gene>
<dbReference type="Proteomes" id="UP000186806">
    <property type="component" value="Unassembled WGS sequence"/>
</dbReference>
<feature type="domain" description="Polysaccharide chain length determinant N-terminal" evidence="8">
    <location>
        <begin position="22"/>
        <end position="84"/>
    </location>
</feature>
<dbReference type="RefSeq" id="WP_075370546.1">
    <property type="nucleotide sequence ID" value="NZ_MSDQ01000055.1"/>
</dbReference>
<proteinExistence type="predicted"/>
<keyword evidence="3 7" id="KW-0812">Transmembrane</keyword>
<evidence type="ECO:0000256" key="7">
    <source>
        <dbReference type="SAM" id="Phobius"/>
    </source>
</evidence>
<organism evidence="9 10">
    <name type="scientific">Chromohalobacter japonicus</name>
    <dbReference type="NCBI Taxonomy" id="223900"/>
    <lineage>
        <taxon>Bacteria</taxon>
        <taxon>Pseudomonadati</taxon>
        <taxon>Pseudomonadota</taxon>
        <taxon>Gammaproteobacteria</taxon>
        <taxon>Oceanospirillales</taxon>
        <taxon>Halomonadaceae</taxon>
        <taxon>Chromohalobacter</taxon>
    </lineage>
</organism>
<keyword evidence="4 7" id="KW-1133">Transmembrane helix</keyword>
<evidence type="ECO:0000256" key="6">
    <source>
        <dbReference type="SAM" id="Coils"/>
    </source>
</evidence>
<dbReference type="Pfam" id="PF02706">
    <property type="entry name" value="Wzz"/>
    <property type="match status" value="1"/>
</dbReference>
<dbReference type="EMBL" id="MSDQ01000055">
    <property type="protein sequence ID" value="OLO09877.1"/>
    <property type="molecule type" value="Genomic_DNA"/>
</dbReference>
<feature type="transmembrane region" description="Helical" evidence="7">
    <location>
        <begin position="234"/>
        <end position="257"/>
    </location>
</feature>
<evidence type="ECO:0000256" key="5">
    <source>
        <dbReference type="ARBA" id="ARBA00023136"/>
    </source>
</evidence>
<comment type="caution">
    <text evidence="9">The sequence shown here is derived from an EMBL/GenBank/DDBJ whole genome shotgun (WGS) entry which is preliminary data.</text>
</comment>
<dbReference type="InterPro" id="IPR050445">
    <property type="entry name" value="Bact_polysacc_biosynth/exp"/>
</dbReference>